<accession>A0A380S8L2</accession>
<organism evidence="6 7">
    <name type="scientific">Fibrobacter succinogenes</name>
    <name type="common">Bacteroides succinogenes</name>
    <dbReference type="NCBI Taxonomy" id="833"/>
    <lineage>
        <taxon>Bacteria</taxon>
        <taxon>Pseudomonadati</taxon>
        <taxon>Fibrobacterota</taxon>
        <taxon>Fibrobacteria</taxon>
        <taxon>Fibrobacterales</taxon>
        <taxon>Fibrobacteraceae</taxon>
        <taxon>Fibrobacter</taxon>
    </lineage>
</organism>
<feature type="domain" description="Metallo-beta-lactamase" evidence="5">
    <location>
        <begin position="12"/>
        <end position="205"/>
    </location>
</feature>
<dbReference type="SUPFAM" id="SSF56281">
    <property type="entry name" value="Metallo-hydrolase/oxidoreductase"/>
    <property type="match status" value="1"/>
</dbReference>
<evidence type="ECO:0000256" key="2">
    <source>
        <dbReference type="ARBA" id="ARBA00022723"/>
    </source>
</evidence>
<dbReference type="GO" id="GO:0016787">
    <property type="term" value="F:hydrolase activity"/>
    <property type="evidence" value="ECO:0007669"/>
    <property type="project" value="UniProtKB-KW"/>
</dbReference>
<gene>
    <name evidence="6" type="ORF">SAMN05661053_2563</name>
</gene>
<reference evidence="6 7" key="1">
    <citation type="submission" date="2017-08" db="EMBL/GenBank/DDBJ databases">
        <authorList>
            <person name="de Groot N.N."/>
        </authorList>
    </citation>
    <scope>NUCLEOTIDE SEQUENCE [LARGE SCALE GENOMIC DNA]</scope>
    <source>
        <strain evidence="6 7">HM2</strain>
    </source>
</reference>
<dbReference type="EMBL" id="UHJL01000004">
    <property type="protein sequence ID" value="SUQ25770.1"/>
    <property type="molecule type" value="Genomic_DNA"/>
</dbReference>
<evidence type="ECO:0000256" key="3">
    <source>
        <dbReference type="ARBA" id="ARBA00022801"/>
    </source>
</evidence>
<evidence type="ECO:0000256" key="4">
    <source>
        <dbReference type="ARBA" id="ARBA00022833"/>
    </source>
</evidence>
<evidence type="ECO:0000313" key="6">
    <source>
        <dbReference type="EMBL" id="SUQ25770.1"/>
    </source>
</evidence>
<dbReference type="RefSeq" id="WP_109573448.1">
    <property type="nucleotide sequence ID" value="NZ_UHJL01000004.1"/>
</dbReference>
<dbReference type="InterPro" id="IPR001279">
    <property type="entry name" value="Metallo-B-lactamas"/>
</dbReference>
<proteinExistence type="predicted"/>
<dbReference type="CDD" id="cd06262">
    <property type="entry name" value="metallo-hydrolase-like_MBL-fold"/>
    <property type="match status" value="1"/>
</dbReference>
<name>A0A380S8L2_FIBSU</name>
<sequence length="218" mass="23638">MEIKQFVFNPFGVNCYILSNSKGEAILIDPSVSNAREQAALTDYIKSENLKVVRVLNTHLHLDHVLGNAFAERTFGIKAEAHKDDSFLLDAQKEQSQMFGLPCNDLAPALGNYLNDGDIIEIAEIRLQVIHVAGHSPGGLAFFCENPGKVNGQDNVPPLLFPGDIIFAGSRGRSDLYGGDEFALVSGIKSKLLTLPAETVVFPGHGPSTTIGNEKGWY</sequence>
<dbReference type="GO" id="GO:0046872">
    <property type="term" value="F:metal ion binding"/>
    <property type="evidence" value="ECO:0007669"/>
    <property type="project" value="UniProtKB-KW"/>
</dbReference>
<dbReference type="SMART" id="SM00849">
    <property type="entry name" value="Lactamase_B"/>
    <property type="match status" value="1"/>
</dbReference>
<dbReference type="Gene3D" id="3.60.15.10">
    <property type="entry name" value="Ribonuclease Z/Hydroxyacylglutathione hydrolase-like"/>
    <property type="match status" value="1"/>
</dbReference>
<evidence type="ECO:0000313" key="7">
    <source>
        <dbReference type="Proteomes" id="UP000255423"/>
    </source>
</evidence>
<dbReference type="PANTHER" id="PTHR46233:SF3">
    <property type="entry name" value="HYDROXYACYLGLUTATHIONE HYDROLASE GLOC"/>
    <property type="match status" value="1"/>
</dbReference>
<dbReference type="AlphaFoldDB" id="A0A380S8L2"/>
<dbReference type="InterPro" id="IPR036866">
    <property type="entry name" value="RibonucZ/Hydroxyglut_hydro"/>
</dbReference>
<evidence type="ECO:0000259" key="5">
    <source>
        <dbReference type="SMART" id="SM00849"/>
    </source>
</evidence>
<keyword evidence="3" id="KW-0378">Hydrolase</keyword>
<evidence type="ECO:0000256" key="1">
    <source>
        <dbReference type="ARBA" id="ARBA00001947"/>
    </source>
</evidence>
<protein>
    <submittedName>
        <fullName evidence="6">Glyoxylase, beta-lactamase superfamily II</fullName>
    </submittedName>
</protein>
<dbReference type="InterPro" id="IPR051453">
    <property type="entry name" value="MBL_Glyoxalase_II"/>
</dbReference>
<dbReference type="Pfam" id="PF00753">
    <property type="entry name" value="Lactamase_B"/>
    <property type="match status" value="1"/>
</dbReference>
<keyword evidence="2" id="KW-0479">Metal-binding</keyword>
<dbReference type="Proteomes" id="UP000255423">
    <property type="component" value="Unassembled WGS sequence"/>
</dbReference>
<dbReference type="PANTHER" id="PTHR46233">
    <property type="entry name" value="HYDROXYACYLGLUTATHIONE HYDROLASE GLOC"/>
    <property type="match status" value="1"/>
</dbReference>
<comment type="cofactor">
    <cofactor evidence="1">
        <name>Zn(2+)</name>
        <dbReference type="ChEBI" id="CHEBI:29105"/>
    </cofactor>
</comment>
<keyword evidence="4" id="KW-0862">Zinc</keyword>